<feature type="region of interest" description="Disordered" evidence="11">
    <location>
        <begin position="16"/>
        <end position="150"/>
    </location>
</feature>
<evidence type="ECO:0000259" key="13">
    <source>
        <dbReference type="PROSITE" id="PS51119"/>
    </source>
</evidence>
<dbReference type="InterPro" id="IPR003894">
    <property type="entry name" value="TAFH_NHR1"/>
</dbReference>
<dbReference type="Pfam" id="PF01753">
    <property type="entry name" value="zf-MYND"/>
    <property type="match status" value="1"/>
</dbReference>
<dbReference type="Gene3D" id="6.10.250.230">
    <property type="match status" value="1"/>
</dbReference>
<dbReference type="PANTHER" id="PTHR10379">
    <property type="entry name" value="MTG8 ETO EIGHT TWENTY ONE PROTEIN"/>
    <property type="match status" value="1"/>
</dbReference>
<feature type="compositionally biased region" description="Pro residues" evidence="11">
    <location>
        <begin position="750"/>
        <end position="765"/>
    </location>
</feature>
<evidence type="ECO:0000256" key="3">
    <source>
        <dbReference type="ARBA" id="ARBA00022723"/>
    </source>
</evidence>
<reference evidence="15 16" key="1">
    <citation type="submission" date="2025-05" db="UniProtKB">
        <authorList>
            <consortium name="RefSeq"/>
        </authorList>
    </citation>
    <scope>IDENTIFICATION</scope>
    <source>
        <tissue evidence="15 16">Thorax and Abdomen</tissue>
    </source>
</reference>
<feature type="compositionally biased region" description="Polar residues" evidence="11">
    <location>
        <begin position="555"/>
        <end position="564"/>
    </location>
</feature>
<feature type="compositionally biased region" description="Polar residues" evidence="11">
    <location>
        <begin position="23"/>
        <end position="54"/>
    </location>
</feature>
<dbReference type="PROSITE" id="PS01360">
    <property type="entry name" value="ZF_MYND_1"/>
    <property type="match status" value="1"/>
</dbReference>
<keyword evidence="5" id="KW-0862">Zinc</keyword>
<dbReference type="SUPFAM" id="SSF144232">
    <property type="entry name" value="HIT/MYND zinc finger-like"/>
    <property type="match status" value="1"/>
</dbReference>
<keyword evidence="6" id="KW-0805">Transcription regulation</keyword>
<dbReference type="Gene3D" id="6.10.140.2220">
    <property type="match status" value="1"/>
</dbReference>
<evidence type="ECO:0000259" key="12">
    <source>
        <dbReference type="PROSITE" id="PS50865"/>
    </source>
</evidence>
<feature type="domain" description="TAFH" evidence="13">
    <location>
        <begin position="178"/>
        <end position="278"/>
    </location>
</feature>
<evidence type="ECO:0000256" key="6">
    <source>
        <dbReference type="ARBA" id="ARBA00023015"/>
    </source>
</evidence>
<dbReference type="SUPFAM" id="SSF158553">
    <property type="entry name" value="TAFH domain-like"/>
    <property type="match status" value="1"/>
</dbReference>
<evidence type="ECO:0000256" key="10">
    <source>
        <dbReference type="SAM" id="Coils"/>
    </source>
</evidence>
<keyword evidence="3" id="KW-0479">Metal-binding</keyword>
<evidence type="ECO:0000313" key="15">
    <source>
        <dbReference type="RefSeq" id="XP_046590035.1"/>
    </source>
</evidence>
<name>A0ABM3FPV0_NEOLC</name>
<accession>A0ABM3FPV0</accession>
<keyword evidence="7" id="KW-0804">Transcription</keyword>
<keyword evidence="2" id="KW-0678">Repressor</keyword>
<feature type="compositionally biased region" description="Low complexity" evidence="11">
    <location>
        <begin position="319"/>
        <end position="334"/>
    </location>
</feature>
<evidence type="ECO:0000313" key="16">
    <source>
        <dbReference type="RefSeq" id="XP_046590036.1"/>
    </source>
</evidence>
<comment type="subcellular location">
    <subcellularLocation>
        <location evidence="1">Nucleus</location>
    </subcellularLocation>
</comment>
<evidence type="ECO:0000256" key="11">
    <source>
        <dbReference type="SAM" id="MobiDB-lite"/>
    </source>
</evidence>
<dbReference type="PROSITE" id="PS51119">
    <property type="entry name" value="TAFH"/>
    <property type="match status" value="1"/>
</dbReference>
<organism evidence="14 16">
    <name type="scientific">Neodiprion lecontei</name>
    <name type="common">Redheaded pine sawfly</name>
    <dbReference type="NCBI Taxonomy" id="441921"/>
    <lineage>
        <taxon>Eukaryota</taxon>
        <taxon>Metazoa</taxon>
        <taxon>Ecdysozoa</taxon>
        <taxon>Arthropoda</taxon>
        <taxon>Hexapoda</taxon>
        <taxon>Insecta</taxon>
        <taxon>Pterygota</taxon>
        <taxon>Neoptera</taxon>
        <taxon>Endopterygota</taxon>
        <taxon>Hymenoptera</taxon>
        <taxon>Tenthredinoidea</taxon>
        <taxon>Diprionidae</taxon>
        <taxon>Diprioninae</taxon>
        <taxon>Neodiprion</taxon>
    </lineage>
</organism>
<dbReference type="RefSeq" id="XP_046590036.1">
    <property type="nucleotide sequence ID" value="XM_046734080.1"/>
</dbReference>
<feature type="region of interest" description="Disordered" evidence="11">
    <location>
        <begin position="537"/>
        <end position="568"/>
    </location>
</feature>
<feature type="compositionally biased region" description="Low complexity" evidence="11">
    <location>
        <begin position="537"/>
        <end position="554"/>
    </location>
</feature>
<evidence type="ECO:0000256" key="4">
    <source>
        <dbReference type="ARBA" id="ARBA00022771"/>
    </source>
</evidence>
<feature type="coiled-coil region" evidence="10">
    <location>
        <begin position="585"/>
        <end position="624"/>
    </location>
</feature>
<sequence length="805" mass="84117">MKMDVQEDSCGIKIKEEAKECLSPTSTTHAPSVTGANNAPNAKTIISYTPASKLTPTTNNNPEPSPVNLNLKPRSKGGSQPSKERVLEEAPASATTETRATSPGSQRASTQSSSITRSSGPHEACRTGGSRSPESDSPLPQTTKLENGESIVGRLLTVNVVHEEVSPGAISNGIGPPGGSVSRVPHAKLKRLLGTLVQFASDISPETGDTVRSLVLSVLSGSMTAEEFHGALQDATNFPLRGFVLPYLKHTLPSLQRDLTNAARANNQTSVQYLRSNEAAVLEAAGFSPGEAGEVFGERNSAGSGCLFPTYNIASTGAANSSNPNNSGSSTGAGQAPVLHGGNQHSGATSIHHYPGPPPPPSSHSLKRRASDTPYYENGGGPLFDDGPLYGKRPMNPWSSHHPLHHQRQQQQQQQQQQQVDAYCWYHPLQIPGNSGGSLQGHQQSSMPPSLVQINHLAASSTISSAPHLVHQQQWAVSGNSQGVSGLPNGSCPAAAAALDDEWKNIHVMLNCILGMVEKTKRALAILQRRGCPSPATPVTTVTTSGSNSQNNGPAINTSSQSECGGNDRDNSLKRISGEIVAQTIRATEDRVAEVQRRAEEAMLEAKRAAVAEVQRAIAAAAAETRAAERLRVHHRFFEPPMQRSHGGHGHGHGMAHGPLLRVVDTTTCSTTTATTTATTTTASNALTGGARDEEIKEPQPAVAGSSCWNCGRQALETCGGCGIARYCGPFCQHRDWEAGGHHATCNPRRPTPPPPPPLPPPPAPRSASRSPTASSGGTGTVVGTSGSSTTAAASTASGHTGKGK</sequence>
<keyword evidence="4 9" id="KW-0863">Zinc-finger</keyword>
<dbReference type="PROSITE" id="PS50865">
    <property type="entry name" value="ZF_MYND_2"/>
    <property type="match status" value="1"/>
</dbReference>
<dbReference type="SMART" id="SM00549">
    <property type="entry name" value="TAFH"/>
    <property type="match status" value="1"/>
</dbReference>
<feature type="region of interest" description="Disordered" evidence="11">
    <location>
        <begin position="743"/>
        <end position="805"/>
    </location>
</feature>
<evidence type="ECO:0000256" key="5">
    <source>
        <dbReference type="ARBA" id="ARBA00022833"/>
    </source>
</evidence>
<dbReference type="RefSeq" id="XP_046590035.1">
    <property type="nucleotide sequence ID" value="XM_046734079.1"/>
</dbReference>
<feature type="domain" description="MYND-type" evidence="12">
    <location>
        <begin position="708"/>
        <end position="746"/>
    </location>
</feature>
<dbReference type="InterPro" id="IPR013289">
    <property type="entry name" value="CBFA2T1/2/3"/>
</dbReference>
<dbReference type="PANTHER" id="PTHR10379:SF14">
    <property type="entry name" value="NERVY, ISOFORM D"/>
    <property type="match status" value="1"/>
</dbReference>
<dbReference type="InterPro" id="IPR002893">
    <property type="entry name" value="Znf_MYND"/>
</dbReference>
<dbReference type="InterPro" id="IPR037249">
    <property type="entry name" value="TAFH/NHR1_dom_sf"/>
</dbReference>
<feature type="compositionally biased region" description="Low complexity" evidence="11">
    <location>
        <begin position="409"/>
        <end position="419"/>
    </location>
</feature>
<dbReference type="Pfam" id="PF07531">
    <property type="entry name" value="TAFH"/>
    <property type="match status" value="1"/>
</dbReference>
<dbReference type="GeneID" id="107227864"/>
<keyword evidence="10" id="KW-0175">Coiled coil</keyword>
<evidence type="ECO:0000256" key="7">
    <source>
        <dbReference type="ARBA" id="ARBA00023163"/>
    </source>
</evidence>
<feature type="compositionally biased region" description="Low complexity" evidence="11">
    <location>
        <begin position="766"/>
        <end position="805"/>
    </location>
</feature>
<evidence type="ECO:0000256" key="2">
    <source>
        <dbReference type="ARBA" id="ARBA00022491"/>
    </source>
</evidence>
<proteinExistence type="predicted"/>
<keyword evidence="14" id="KW-1185">Reference proteome</keyword>
<dbReference type="PRINTS" id="PR01875">
    <property type="entry name" value="ETOFAMILY"/>
</dbReference>
<dbReference type="InterPro" id="IPR014896">
    <property type="entry name" value="NHR2"/>
</dbReference>
<evidence type="ECO:0000256" key="9">
    <source>
        <dbReference type="PROSITE-ProRule" id="PRU00134"/>
    </source>
</evidence>
<evidence type="ECO:0000256" key="8">
    <source>
        <dbReference type="ARBA" id="ARBA00023242"/>
    </source>
</evidence>
<dbReference type="Proteomes" id="UP000829291">
    <property type="component" value="Chromosome 3"/>
</dbReference>
<dbReference type="Pfam" id="PF08788">
    <property type="entry name" value="NHR2"/>
    <property type="match status" value="1"/>
</dbReference>
<protein>
    <submittedName>
        <fullName evidence="15 16">Protein CBFA2T3</fullName>
    </submittedName>
</protein>
<dbReference type="Gene3D" id="1.20.120.1110">
    <property type="entry name" value="TAFH/NHR1 domain"/>
    <property type="match status" value="1"/>
</dbReference>
<gene>
    <name evidence="15 16" type="primary">LOC107227864</name>
</gene>
<feature type="compositionally biased region" description="Low complexity" evidence="11">
    <location>
        <begin position="102"/>
        <end position="121"/>
    </location>
</feature>
<feature type="region of interest" description="Disordered" evidence="11">
    <location>
        <begin position="319"/>
        <end position="420"/>
    </location>
</feature>
<evidence type="ECO:0000313" key="14">
    <source>
        <dbReference type="Proteomes" id="UP000829291"/>
    </source>
</evidence>
<evidence type="ECO:0000256" key="1">
    <source>
        <dbReference type="ARBA" id="ARBA00004123"/>
    </source>
</evidence>
<keyword evidence="8" id="KW-0539">Nucleus</keyword>